<evidence type="ECO:0000256" key="10">
    <source>
        <dbReference type="SAM" id="SignalP"/>
    </source>
</evidence>
<evidence type="ECO:0000256" key="6">
    <source>
        <dbReference type="ARBA" id="ARBA00022960"/>
    </source>
</evidence>
<keyword evidence="13" id="KW-1185">Reference proteome</keyword>
<comment type="similarity">
    <text evidence="2">Belongs to the YkuD family.</text>
</comment>
<dbReference type="UniPathway" id="UPA00219"/>
<dbReference type="AlphaFoldDB" id="A0A1K2HZ64"/>
<dbReference type="FunFam" id="2.40.440.10:FF:000002">
    <property type="entry name" value="L,D-transpeptidase ErfK/SrfK"/>
    <property type="match status" value="1"/>
</dbReference>
<dbReference type="GO" id="GO:0071555">
    <property type="term" value="P:cell wall organization"/>
    <property type="evidence" value="ECO:0007669"/>
    <property type="project" value="UniProtKB-UniRule"/>
</dbReference>
<evidence type="ECO:0000256" key="1">
    <source>
        <dbReference type="ARBA" id="ARBA00004752"/>
    </source>
</evidence>
<dbReference type="PROSITE" id="PS52029">
    <property type="entry name" value="LD_TPASE"/>
    <property type="match status" value="1"/>
</dbReference>
<reference evidence="12 13" key="1">
    <citation type="submission" date="2016-11" db="EMBL/GenBank/DDBJ databases">
        <authorList>
            <person name="Jaros S."/>
            <person name="Januszkiewicz K."/>
            <person name="Wedrychowicz H."/>
        </authorList>
    </citation>
    <scope>NUCLEOTIDE SEQUENCE [LARGE SCALE GENOMIC DNA]</scope>
    <source>
        <strain evidence="12 13">ATCC 23634</strain>
    </source>
</reference>
<sequence length="224" mass="24585">MTSPRLGRRSFMLGAASLSALALAGCASGSRRIAAVPVDPRASIPPDVLAMYGAMPEEQFPIPAARIELVDPMYWRQEVADPTGERPGTVVVDTANRFLYHVAEGGRAMRYGVGIGRDGFSWSGRARIAYKRKWPTWTPPAEMIAREPYLEPYRRGMPPGIENPLGARALYIFEGGRDTIYRLHGNPDERSIGQAVSSGCVRLLNQDVIDLYNRVKDGSPILVA</sequence>
<gene>
    <name evidence="12" type="ORF">SAMN02983003_2536</name>
</gene>
<dbReference type="RefSeq" id="WP_072343504.1">
    <property type="nucleotide sequence ID" value="NZ_FPKU01000002.1"/>
</dbReference>
<feature type="active site" description="Nucleophile" evidence="9">
    <location>
        <position position="200"/>
    </location>
</feature>
<keyword evidence="3" id="KW-0328">Glycosyltransferase</keyword>
<proteinExistence type="inferred from homology"/>
<dbReference type="InterPro" id="IPR038063">
    <property type="entry name" value="Transpep_catalytic_dom"/>
</dbReference>
<keyword evidence="8 9" id="KW-0961">Cell wall biogenesis/degradation</keyword>
<dbReference type="GO" id="GO:0018104">
    <property type="term" value="P:peptidoglycan-protein cross-linking"/>
    <property type="evidence" value="ECO:0007669"/>
    <property type="project" value="TreeGrafter"/>
</dbReference>
<organism evidence="12 13">
    <name type="scientific">Devosia enhydra</name>
    <dbReference type="NCBI Taxonomy" id="665118"/>
    <lineage>
        <taxon>Bacteria</taxon>
        <taxon>Pseudomonadati</taxon>
        <taxon>Pseudomonadota</taxon>
        <taxon>Alphaproteobacteria</taxon>
        <taxon>Hyphomicrobiales</taxon>
        <taxon>Devosiaceae</taxon>
        <taxon>Devosia</taxon>
    </lineage>
</organism>
<evidence type="ECO:0000313" key="12">
    <source>
        <dbReference type="EMBL" id="SFZ85371.1"/>
    </source>
</evidence>
<dbReference type="GO" id="GO:0016757">
    <property type="term" value="F:glycosyltransferase activity"/>
    <property type="evidence" value="ECO:0007669"/>
    <property type="project" value="UniProtKB-KW"/>
</dbReference>
<comment type="pathway">
    <text evidence="1 9">Cell wall biogenesis; peptidoglycan biosynthesis.</text>
</comment>
<feature type="signal peptide" evidence="10">
    <location>
        <begin position="1"/>
        <end position="24"/>
    </location>
</feature>
<protein>
    <submittedName>
        <fullName evidence="12">Lipoprotein-anchoring transpeptidase ErfK/SrfK</fullName>
    </submittedName>
</protein>
<keyword evidence="7 9" id="KW-0573">Peptidoglycan synthesis</keyword>
<feature type="chain" id="PRO_5012453525" evidence="10">
    <location>
        <begin position="25"/>
        <end position="224"/>
    </location>
</feature>
<feature type="active site" description="Proton donor/acceptor" evidence="9">
    <location>
        <position position="184"/>
    </location>
</feature>
<evidence type="ECO:0000256" key="5">
    <source>
        <dbReference type="ARBA" id="ARBA00022801"/>
    </source>
</evidence>
<keyword evidence="4" id="KW-0808">Transferase</keyword>
<dbReference type="Gene3D" id="2.40.440.10">
    <property type="entry name" value="L,D-transpeptidase catalytic domain-like"/>
    <property type="match status" value="1"/>
</dbReference>
<evidence type="ECO:0000313" key="13">
    <source>
        <dbReference type="Proteomes" id="UP000183447"/>
    </source>
</evidence>
<keyword evidence="6 9" id="KW-0133">Cell shape</keyword>
<keyword evidence="12" id="KW-0449">Lipoprotein</keyword>
<dbReference type="PROSITE" id="PS51318">
    <property type="entry name" value="TAT"/>
    <property type="match status" value="1"/>
</dbReference>
<dbReference type="Pfam" id="PF03734">
    <property type="entry name" value="YkuD"/>
    <property type="match status" value="1"/>
</dbReference>
<dbReference type="Proteomes" id="UP000183447">
    <property type="component" value="Unassembled WGS sequence"/>
</dbReference>
<dbReference type="GO" id="GO:0005576">
    <property type="term" value="C:extracellular region"/>
    <property type="evidence" value="ECO:0007669"/>
    <property type="project" value="TreeGrafter"/>
</dbReference>
<dbReference type="PANTHER" id="PTHR30582">
    <property type="entry name" value="L,D-TRANSPEPTIDASE"/>
    <property type="match status" value="1"/>
</dbReference>
<dbReference type="STRING" id="665118.SAMN02983003_2536"/>
<dbReference type="InterPro" id="IPR006311">
    <property type="entry name" value="TAT_signal"/>
</dbReference>
<keyword evidence="5" id="KW-0378">Hydrolase</keyword>
<dbReference type="InterPro" id="IPR005490">
    <property type="entry name" value="LD_TPept_cat_dom"/>
</dbReference>
<dbReference type="SUPFAM" id="SSF141523">
    <property type="entry name" value="L,D-transpeptidase catalytic domain-like"/>
    <property type="match status" value="1"/>
</dbReference>
<dbReference type="EMBL" id="FPKU01000002">
    <property type="protein sequence ID" value="SFZ85371.1"/>
    <property type="molecule type" value="Genomic_DNA"/>
</dbReference>
<dbReference type="InterPro" id="IPR050979">
    <property type="entry name" value="LD-transpeptidase"/>
</dbReference>
<evidence type="ECO:0000256" key="8">
    <source>
        <dbReference type="ARBA" id="ARBA00023316"/>
    </source>
</evidence>
<name>A0A1K2HZ64_9HYPH</name>
<evidence type="ECO:0000256" key="4">
    <source>
        <dbReference type="ARBA" id="ARBA00022679"/>
    </source>
</evidence>
<feature type="domain" description="L,D-TPase catalytic" evidence="11">
    <location>
        <begin position="88"/>
        <end position="224"/>
    </location>
</feature>
<evidence type="ECO:0000256" key="9">
    <source>
        <dbReference type="PROSITE-ProRule" id="PRU01373"/>
    </source>
</evidence>
<evidence type="ECO:0000256" key="3">
    <source>
        <dbReference type="ARBA" id="ARBA00022676"/>
    </source>
</evidence>
<dbReference type="PANTHER" id="PTHR30582:SF24">
    <property type="entry name" value="L,D-TRANSPEPTIDASE ERFK_SRFK-RELATED"/>
    <property type="match status" value="1"/>
</dbReference>
<dbReference type="OrthoDB" id="8478453at2"/>
<keyword evidence="10" id="KW-0732">Signal</keyword>
<evidence type="ECO:0000259" key="11">
    <source>
        <dbReference type="PROSITE" id="PS52029"/>
    </source>
</evidence>
<evidence type="ECO:0000256" key="7">
    <source>
        <dbReference type="ARBA" id="ARBA00022984"/>
    </source>
</evidence>
<evidence type="ECO:0000256" key="2">
    <source>
        <dbReference type="ARBA" id="ARBA00005992"/>
    </source>
</evidence>
<dbReference type="CDD" id="cd16913">
    <property type="entry name" value="YkuD_like"/>
    <property type="match status" value="1"/>
</dbReference>
<dbReference type="GO" id="GO:0071972">
    <property type="term" value="F:peptidoglycan L,D-transpeptidase activity"/>
    <property type="evidence" value="ECO:0007669"/>
    <property type="project" value="TreeGrafter"/>
</dbReference>
<dbReference type="PROSITE" id="PS51257">
    <property type="entry name" value="PROKAR_LIPOPROTEIN"/>
    <property type="match status" value="1"/>
</dbReference>
<dbReference type="GO" id="GO:0008360">
    <property type="term" value="P:regulation of cell shape"/>
    <property type="evidence" value="ECO:0007669"/>
    <property type="project" value="UniProtKB-UniRule"/>
</dbReference>
<accession>A0A1K2HZ64</accession>